<dbReference type="PIR" id="E90567">
    <property type="entry name" value="E90567"/>
</dbReference>
<accession>Q98QC1</accession>
<keyword evidence="2" id="KW-1185">Reference proteome</keyword>
<dbReference type="EMBL" id="AL445564">
    <property type="protein sequence ID" value="CAC13618.1"/>
    <property type="molecule type" value="Genomic_DNA"/>
</dbReference>
<evidence type="ECO:0000313" key="2">
    <source>
        <dbReference type="Proteomes" id="UP000000528"/>
    </source>
</evidence>
<gene>
    <name evidence="1" type="ordered locus">MYPU_4450</name>
</gene>
<organism evidence="2">
    <name type="scientific">Mycoplasmopsis pulmonis (strain UAB CTIP)</name>
    <name type="common">Mycoplasma pulmonis</name>
    <dbReference type="NCBI Taxonomy" id="272635"/>
    <lineage>
        <taxon>Bacteria</taxon>
        <taxon>Bacillati</taxon>
        <taxon>Mycoplasmatota</taxon>
        <taxon>Mycoplasmoidales</taxon>
        <taxon>Metamycoplasmataceae</taxon>
        <taxon>Mycoplasmopsis</taxon>
    </lineage>
</organism>
<sequence length="173" mass="20790">MFKFWNNKKLKLKKEIKLHENVINHYREIMSNPSTYLVDIENFKYSTYLYSNFSFENDIFEKFLEMLSSSIKQKKQIVFSSFTISWEKSANAVDYPIIIQNKNKVNSSLLSVDFSKDEDEDIAKLFRSLNKLIDYYFQKDKLVLRLPYEIIVFGRQRNDFSLLFSERVLNENI</sequence>
<protein>
    <recommendedName>
        <fullName evidence="3">DUF2714 domain-containing protein</fullName>
    </recommendedName>
</protein>
<dbReference type="Proteomes" id="UP000000528">
    <property type="component" value="Chromosome"/>
</dbReference>
<evidence type="ECO:0000313" key="1">
    <source>
        <dbReference type="EMBL" id="CAC13618.1"/>
    </source>
</evidence>
<reference evidence="1 2" key="1">
    <citation type="journal article" date="2001" name="Nucleic Acids Res.">
        <title>The complete genome sequence of the murine respiratory pathogen Mycoplasma pulmonis.</title>
        <authorList>
            <person name="Chambaud I."/>
            <person name="Heilig R."/>
            <person name="Ferris S."/>
            <person name="Barbe V."/>
            <person name="Samson D."/>
            <person name="Galisson F."/>
            <person name="Moszer I."/>
            <person name="Dybvig K."/>
            <person name="Wroblewski H."/>
            <person name="Viari A."/>
            <person name="Rocha E.P.C."/>
            <person name="Blanchard A."/>
        </authorList>
    </citation>
    <scope>NUCLEOTIDE SEQUENCE [LARGE SCALE GENOMIC DNA]</scope>
    <source>
        <strain evidence="1 2">UAB CTIP</strain>
    </source>
</reference>
<dbReference type="BioCyc" id="MPUL272635:G1GT6-450-MONOMER"/>
<name>Q98QC1_MYCPU</name>
<dbReference type="InterPro" id="IPR021222">
    <property type="entry name" value="DUF2714"/>
</dbReference>
<proteinExistence type="predicted"/>
<dbReference type="KEGG" id="mpu:MYPU_4450"/>
<dbReference type="AlphaFoldDB" id="Q98QC1"/>
<evidence type="ECO:0008006" key="3">
    <source>
        <dbReference type="Google" id="ProtNLM"/>
    </source>
</evidence>
<dbReference type="Pfam" id="PF10896">
    <property type="entry name" value="DUF2714"/>
    <property type="match status" value="1"/>
</dbReference>
<dbReference type="RefSeq" id="WP_010925246.1">
    <property type="nucleotide sequence ID" value="NC_002771.1"/>
</dbReference>
<dbReference type="STRING" id="272635.gene:17577046"/>
<dbReference type="HOGENOM" id="CLU_1545951_0_0_14"/>